<dbReference type="Proteomes" id="UP001499924">
    <property type="component" value="Unassembled WGS sequence"/>
</dbReference>
<evidence type="ECO:0000313" key="4">
    <source>
        <dbReference type="Proteomes" id="UP001499924"/>
    </source>
</evidence>
<keyword evidence="2" id="KW-0812">Transmembrane</keyword>
<evidence type="ECO:0000256" key="1">
    <source>
        <dbReference type="SAM" id="MobiDB-lite"/>
    </source>
</evidence>
<feature type="region of interest" description="Disordered" evidence="1">
    <location>
        <begin position="47"/>
        <end position="121"/>
    </location>
</feature>
<accession>A0ABP6PFL8</accession>
<dbReference type="SUPFAM" id="SSF55486">
    <property type="entry name" value="Metalloproteases ('zincins'), catalytic domain"/>
    <property type="match status" value="1"/>
</dbReference>
<name>A0ABP6PFL8_9ACTN</name>
<feature type="transmembrane region" description="Helical" evidence="2">
    <location>
        <begin position="20"/>
        <end position="38"/>
    </location>
</feature>
<evidence type="ECO:0000313" key="3">
    <source>
        <dbReference type="EMBL" id="GAA3177667.1"/>
    </source>
</evidence>
<evidence type="ECO:0008006" key="5">
    <source>
        <dbReference type="Google" id="ProtNLM"/>
    </source>
</evidence>
<dbReference type="InterPro" id="IPR024079">
    <property type="entry name" value="MetalloPept_cat_dom_sf"/>
</dbReference>
<dbReference type="Gene3D" id="3.40.390.10">
    <property type="entry name" value="Collagenase (Catalytic Domain)"/>
    <property type="match status" value="1"/>
</dbReference>
<dbReference type="RefSeq" id="WP_344690224.1">
    <property type="nucleotide sequence ID" value="NZ_BAAAVV010000009.1"/>
</dbReference>
<organism evidence="3 4">
    <name type="scientific">Blastococcus jejuensis</name>
    <dbReference type="NCBI Taxonomy" id="351224"/>
    <lineage>
        <taxon>Bacteria</taxon>
        <taxon>Bacillati</taxon>
        <taxon>Actinomycetota</taxon>
        <taxon>Actinomycetes</taxon>
        <taxon>Geodermatophilales</taxon>
        <taxon>Geodermatophilaceae</taxon>
        <taxon>Blastococcus</taxon>
    </lineage>
</organism>
<gene>
    <name evidence="3" type="ORF">GCM10010531_34340</name>
</gene>
<reference evidence="4" key="1">
    <citation type="journal article" date="2019" name="Int. J. Syst. Evol. Microbiol.">
        <title>The Global Catalogue of Microorganisms (GCM) 10K type strain sequencing project: providing services to taxonomists for standard genome sequencing and annotation.</title>
        <authorList>
            <consortium name="The Broad Institute Genomics Platform"/>
            <consortium name="The Broad Institute Genome Sequencing Center for Infectious Disease"/>
            <person name="Wu L."/>
            <person name="Ma J."/>
        </authorList>
    </citation>
    <scope>NUCLEOTIDE SEQUENCE [LARGE SCALE GENOMIC DNA]</scope>
    <source>
        <strain evidence="4">JCM 15614</strain>
    </source>
</reference>
<evidence type="ECO:0000256" key="2">
    <source>
        <dbReference type="SAM" id="Phobius"/>
    </source>
</evidence>
<keyword evidence="4" id="KW-1185">Reference proteome</keyword>
<dbReference type="EMBL" id="BAAAVV010000009">
    <property type="protein sequence ID" value="GAA3177667.1"/>
    <property type="molecule type" value="Genomic_DNA"/>
</dbReference>
<keyword evidence="2" id="KW-0472">Membrane</keyword>
<feature type="compositionally biased region" description="Low complexity" evidence="1">
    <location>
        <begin position="52"/>
        <end position="67"/>
    </location>
</feature>
<feature type="compositionally biased region" description="Low complexity" evidence="1">
    <location>
        <begin position="74"/>
        <end position="87"/>
    </location>
</feature>
<protein>
    <recommendedName>
        <fullName evidence="5">Matrixin</fullName>
    </recommendedName>
</protein>
<sequence>MRQTFAGPGDRRPARRGGWATVLGAIVAVVLGLAVLLGPDPQSWTSFRESLGPTAAPPSTGSPSAGGPSPGPTAPGSTTPGVPSSTPIAGPDRPTPGTGASPTWLGVPPPAPPGGGPHVFTSFQANGVTPVAYDPCRAVHYVIRPDGSPEGGEELIHAAVARLSETTGLQFVHDGATDESLRREREPFQPDRYGDRWAPVLFGWETEEENPALAGVVVGQGGSVAASLGDGPRVYVTGTVSLDAGQFPDILGKPDGAATALGIVLHEMAHLVGLAHVDDDDQLMFPSTRAGVTDFATGDLTGLSRLGRGVCVDEL</sequence>
<proteinExistence type="predicted"/>
<keyword evidence="2" id="KW-1133">Transmembrane helix</keyword>
<comment type="caution">
    <text evidence="3">The sequence shown here is derived from an EMBL/GenBank/DDBJ whole genome shotgun (WGS) entry which is preliminary data.</text>
</comment>